<comment type="caution">
    <text evidence="3">The sequence shown here is derived from an EMBL/GenBank/DDBJ whole genome shotgun (WGS) entry which is preliminary data.</text>
</comment>
<dbReference type="PANTHER" id="PTHR10907">
    <property type="entry name" value="REGUCALCIN"/>
    <property type="match status" value="1"/>
</dbReference>
<comment type="similarity">
    <text evidence="1">Belongs to the SMP-30/CGR1 family.</text>
</comment>
<dbReference type="InterPro" id="IPR011042">
    <property type="entry name" value="6-blade_b-propeller_TolB-like"/>
</dbReference>
<gene>
    <name evidence="3" type="ORF">JQ615_12925</name>
</gene>
<evidence type="ECO:0000256" key="1">
    <source>
        <dbReference type="ARBA" id="ARBA00008853"/>
    </source>
</evidence>
<organism evidence="3 4">
    <name type="scientific">Bradyrhizobium jicamae</name>
    <dbReference type="NCBI Taxonomy" id="280332"/>
    <lineage>
        <taxon>Bacteria</taxon>
        <taxon>Pseudomonadati</taxon>
        <taxon>Pseudomonadota</taxon>
        <taxon>Alphaproteobacteria</taxon>
        <taxon>Hyphomicrobiales</taxon>
        <taxon>Nitrobacteraceae</taxon>
        <taxon>Bradyrhizobium</taxon>
    </lineage>
</organism>
<proteinExistence type="inferred from homology"/>
<name>A0ABS5FHM8_9BRAD</name>
<dbReference type="PRINTS" id="PR01790">
    <property type="entry name" value="SMP30FAMILY"/>
</dbReference>
<accession>A0ABS5FHM8</accession>
<keyword evidence="4" id="KW-1185">Reference proteome</keyword>
<dbReference type="SUPFAM" id="SSF63829">
    <property type="entry name" value="Calcium-dependent phosphotriesterase"/>
    <property type="match status" value="1"/>
</dbReference>
<dbReference type="InterPro" id="IPR005511">
    <property type="entry name" value="SMP-30"/>
</dbReference>
<reference evidence="4" key="1">
    <citation type="journal article" date="2021" name="ISME J.">
        <title>Evolutionary origin and ecological implication of a unique nif island in free-living Bradyrhizobium lineages.</title>
        <authorList>
            <person name="Tao J."/>
        </authorList>
    </citation>
    <scope>NUCLEOTIDE SEQUENCE [LARGE SCALE GENOMIC DNA]</scope>
    <source>
        <strain evidence="4">SZCCT0434</strain>
    </source>
</reference>
<dbReference type="EMBL" id="JAFCJH010000011">
    <property type="protein sequence ID" value="MBR0796290.1"/>
    <property type="molecule type" value="Genomic_DNA"/>
</dbReference>
<evidence type="ECO:0000259" key="2">
    <source>
        <dbReference type="Pfam" id="PF08450"/>
    </source>
</evidence>
<dbReference type="Gene3D" id="2.120.10.30">
    <property type="entry name" value="TolB, C-terminal domain"/>
    <property type="match status" value="1"/>
</dbReference>
<dbReference type="Proteomes" id="UP001315278">
    <property type="component" value="Unassembled WGS sequence"/>
</dbReference>
<dbReference type="PANTHER" id="PTHR10907:SF47">
    <property type="entry name" value="REGUCALCIN"/>
    <property type="match status" value="1"/>
</dbReference>
<feature type="domain" description="SMP-30/Gluconolactonase/LRE-like region" evidence="2">
    <location>
        <begin position="20"/>
        <end position="260"/>
    </location>
</feature>
<sequence length="296" mass="32102">MDDTVEEVPASVLSTERCHLGEGPTYDASTDIAWWFDIRERRLFEHRFASGATIVHALPRMASALARIDAARQLVLADDGLYVRQVADGRLELFVALEADNPVTRSNDARVHPSGTFWLGTMGRGAEKGAGSIYALDRGRITRLYPGITIPNAICFSPAGDIGYFADTAINVLYRVPLDPATGLPVGEPAPLIRHHGVGGLDGAVVDADGLIWNARWGGGCVDIYDPAGRRLRSLRVPARQSSCPAFVGRDFSRVLVTSAWQDMDEAQRAADPEHGRTFLLDAAARGRAEPDVRLS</sequence>
<dbReference type="Pfam" id="PF08450">
    <property type="entry name" value="SGL"/>
    <property type="match status" value="1"/>
</dbReference>
<dbReference type="RefSeq" id="WP_212492776.1">
    <property type="nucleotide sequence ID" value="NZ_JAFCJH010000011.1"/>
</dbReference>
<evidence type="ECO:0000313" key="4">
    <source>
        <dbReference type="Proteomes" id="UP001315278"/>
    </source>
</evidence>
<protein>
    <submittedName>
        <fullName evidence="3">SMP-30/gluconolactonase/LRE family protein</fullName>
    </submittedName>
</protein>
<dbReference type="InterPro" id="IPR013658">
    <property type="entry name" value="SGL"/>
</dbReference>
<evidence type="ECO:0000313" key="3">
    <source>
        <dbReference type="EMBL" id="MBR0796290.1"/>
    </source>
</evidence>